<feature type="signal peptide" evidence="11">
    <location>
        <begin position="1"/>
        <end position="20"/>
    </location>
</feature>
<dbReference type="CDD" id="cd13901">
    <property type="entry name" value="CuRO_3_MaLCC_like"/>
    <property type="match status" value="1"/>
</dbReference>
<dbReference type="CDD" id="cd13880">
    <property type="entry name" value="CuRO_2_MaLCC_like"/>
    <property type="match status" value="1"/>
</dbReference>
<proteinExistence type="inferred from homology"/>
<reference evidence="15" key="2">
    <citation type="journal article" date="2014" name="Microbiol. Res.">
        <title>Cloning, expression and phylogenetic analysis of a divergent laccase multigene family in Auricularia auricula-judae.</title>
        <authorList>
            <person name="Fan X."/>
            <person name="Zhou Y."/>
            <person name="Xiao Y."/>
            <person name="Xu Z."/>
            <person name="Bian Y."/>
        </authorList>
    </citation>
    <scope>NUCLEOTIDE SEQUENCE</scope>
    <source>
        <strain evidence="15">Au916</strain>
    </source>
</reference>
<organism evidence="15">
    <name type="scientific">Auricularia auricula-judae</name>
    <name type="common">Judas ear fungus</name>
    <name type="synonym">Tremella auricula-judae</name>
    <dbReference type="NCBI Taxonomy" id="29892"/>
    <lineage>
        <taxon>Eukaryota</taxon>
        <taxon>Fungi</taxon>
        <taxon>Dikarya</taxon>
        <taxon>Basidiomycota</taxon>
        <taxon>Agaricomycotina</taxon>
        <taxon>Agaricomycetes</taxon>
        <taxon>Auriculariales</taxon>
        <taxon>Auriculariaceae</taxon>
        <taxon>Auricularia</taxon>
    </lineage>
</organism>
<evidence type="ECO:0000256" key="9">
    <source>
        <dbReference type="ARBA" id="ARBA00023180"/>
    </source>
</evidence>
<dbReference type="InterPro" id="IPR001117">
    <property type="entry name" value="Cu-oxidase_2nd"/>
</dbReference>
<dbReference type="Pfam" id="PF07732">
    <property type="entry name" value="Cu-oxidase_3"/>
    <property type="match status" value="1"/>
</dbReference>
<evidence type="ECO:0000259" key="14">
    <source>
        <dbReference type="Pfam" id="PF07732"/>
    </source>
</evidence>
<comment type="catalytic activity">
    <reaction evidence="1">
        <text>4 hydroquinone + O2 = 4 benzosemiquinone + 2 H2O</text>
        <dbReference type="Rhea" id="RHEA:11276"/>
        <dbReference type="ChEBI" id="CHEBI:15377"/>
        <dbReference type="ChEBI" id="CHEBI:15379"/>
        <dbReference type="ChEBI" id="CHEBI:17594"/>
        <dbReference type="ChEBI" id="CHEBI:17977"/>
        <dbReference type="EC" id="1.10.3.2"/>
    </reaction>
</comment>
<keyword evidence="6 15" id="KW-0560">Oxidoreductase</keyword>
<dbReference type="EC" id="1.10.3.2" evidence="4"/>
<dbReference type="FunFam" id="2.60.40.420:FF:000045">
    <property type="entry name" value="Laccase 2"/>
    <property type="match status" value="1"/>
</dbReference>
<keyword evidence="7" id="KW-0186">Copper</keyword>
<keyword evidence="5" id="KW-0479">Metal-binding</keyword>
<dbReference type="InterPro" id="IPR033138">
    <property type="entry name" value="Cu_oxidase_CS"/>
</dbReference>
<evidence type="ECO:0000256" key="6">
    <source>
        <dbReference type="ARBA" id="ARBA00023002"/>
    </source>
</evidence>
<dbReference type="InterPro" id="IPR008972">
    <property type="entry name" value="Cupredoxin"/>
</dbReference>
<dbReference type="FunFam" id="2.60.40.420:FF:000021">
    <property type="entry name" value="Extracellular dihydrogeodin oxidase/laccase"/>
    <property type="match status" value="1"/>
</dbReference>
<dbReference type="InterPro" id="IPR011706">
    <property type="entry name" value="Cu-oxidase_C"/>
</dbReference>
<dbReference type="GO" id="GO:0005507">
    <property type="term" value="F:copper ion binding"/>
    <property type="evidence" value="ECO:0007669"/>
    <property type="project" value="InterPro"/>
</dbReference>
<evidence type="ECO:0000313" key="15">
    <source>
        <dbReference type="EMBL" id="AHZ58330.1"/>
    </source>
</evidence>
<dbReference type="Pfam" id="PF07731">
    <property type="entry name" value="Cu-oxidase_2"/>
    <property type="match status" value="1"/>
</dbReference>
<evidence type="ECO:0000256" key="4">
    <source>
        <dbReference type="ARBA" id="ARBA00012297"/>
    </source>
</evidence>
<evidence type="ECO:0000256" key="1">
    <source>
        <dbReference type="ARBA" id="ARBA00000349"/>
    </source>
</evidence>
<keyword evidence="9" id="KW-0325">Glycoprotein</keyword>
<comment type="similarity">
    <text evidence="3">Belongs to the multicopper oxidase family.</text>
</comment>
<dbReference type="SMR" id="A0A059U466"/>
<evidence type="ECO:0000256" key="10">
    <source>
        <dbReference type="ARBA" id="ARBA00023185"/>
    </source>
</evidence>
<dbReference type="GO" id="GO:0046274">
    <property type="term" value="P:lignin catabolic process"/>
    <property type="evidence" value="ECO:0007669"/>
    <property type="project" value="UniProtKB-KW"/>
</dbReference>
<evidence type="ECO:0000256" key="11">
    <source>
        <dbReference type="SAM" id="SignalP"/>
    </source>
</evidence>
<dbReference type="PANTHER" id="PTHR11709">
    <property type="entry name" value="MULTI-COPPER OXIDASE"/>
    <property type="match status" value="1"/>
</dbReference>
<evidence type="ECO:0000259" key="13">
    <source>
        <dbReference type="Pfam" id="PF07731"/>
    </source>
</evidence>
<dbReference type="PROSITE" id="PS00079">
    <property type="entry name" value="MULTICOPPER_OXIDASE1"/>
    <property type="match status" value="1"/>
</dbReference>
<dbReference type="InterPro" id="IPR045087">
    <property type="entry name" value="Cu-oxidase_fam"/>
</dbReference>
<name>A0A059U466_AURAJ</name>
<evidence type="ECO:0000256" key="8">
    <source>
        <dbReference type="ARBA" id="ARBA00023157"/>
    </source>
</evidence>
<feature type="chain" id="PRO_5001582446" description="laccase" evidence="11">
    <location>
        <begin position="21"/>
        <end position="589"/>
    </location>
</feature>
<dbReference type="CDD" id="cd13854">
    <property type="entry name" value="CuRO_1_MaLCC_like"/>
    <property type="match status" value="1"/>
</dbReference>
<accession>A0A059U466</accession>
<dbReference type="GO" id="GO:0052716">
    <property type="term" value="F:hydroquinone:oxygen oxidoreductase activity"/>
    <property type="evidence" value="ECO:0007669"/>
    <property type="project" value="UniProtKB-EC"/>
</dbReference>
<gene>
    <name evidence="15" type="primary">lcc5</name>
</gene>
<keyword evidence="10" id="KW-0439">Lignin degradation</keyword>
<dbReference type="Pfam" id="PF00394">
    <property type="entry name" value="Cu-oxidase"/>
    <property type="match status" value="1"/>
</dbReference>
<dbReference type="PANTHER" id="PTHR11709:SF87">
    <property type="entry name" value="LACCASE"/>
    <property type="match status" value="1"/>
</dbReference>
<protein>
    <recommendedName>
        <fullName evidence="4">laccase</fullName>
        <ecNumber evidence="4">1.10.3.2</ecNumber>
    </recommendedName>
</protein>
<evidence type="ECO:0000256" key="2">
    <source>
        <dbReference type="ARBA" id="ARBA00001935"/>
    </source>
</evidence>
<dbReference type="InterPro" id="IPR002355">
    <property type="entry name" value="Cu_oxidase_Cu_BS"/>
</dbReference>
<keyword evidence="8" id="KW-1015">Disulfide bond</keyword>
<dbReference type="Gene3D" id="2.60.40.420">
    <property type="entry name" value="Cupredoxins - blue copper proteins"/>
    <property type="match status" value="3"/>
</dbReference>
<dbReference type="PROSITE" id="PS00080">
    <property type="entry name" value="MULTICOPPER_OXIDASE2"/>
    <property type="match status" value="1"/>
</dbReference>
<reference evidence="15" key="1">
    <citation type="submission" date="2013-04" db="EMBL/GenBank/DDBJ databases">
        <authorList>
            <person name="Fan X.Z."/>
            <person name="Zhou Y."/>
            <person name="Xiao Y."/>
            <person name="Bian Y.B."/>
        </authorList>
    </citation>
    <scope>NUCLEOTIDE SEQUENCE</scope>
    <source>
        <strain evidence="15">Au916</strain>
    </source>
</reference>
<feature type="domain" description="Plastocyanin-like" evidence="13">
    <location>
        <begin position="430"/>
        <end position="553"/>
    </location>
</feature>
<keyword evidence="11" id="KW-0732">Signal</keyword>
<evidence type="ECO:0000256" key="7">
    <source>
        <dbReference type="ARBA" id="ARBA00023008"/>
    </source>
</evidence>
<dbReference type="SUPFAM" id="SSF49503">
    <property type="entry name" value="Cupredoxins"/>
    <property type="match status" value="3"/>
</dbReference>
<sequence>MRSSNSVIVFFSALLTSCLALSIAPQPRSIAPQPDHYPTKCTNDQSRLCWDGKYDINTNYYTSGPRTGKTVRYNLELKNVTLSPDGIPTQFLTINGQIPGPTLYANWGDTIEVHVTNKMHDNGTSIHWHGIRQLHTNKYDGANGVTECPLAPGDTKVYRFVAEQYGTSWYHSHYSVQYGDGAWGAIHINGPATSEYDIDLGTITLSEIYNQTAFQTGFISQTIEPPQPIPARNILINGTNVNVQNPSLGKRFQTTFTPGKKHRLRFINTAADSVFVVSLDSHNMTVIQSDFVPIHPYTTDSISIAIGQRYDVIIDANQPVASYWLRTVVQTNCGETNDNTPELNLTGFIAYKGSKGLPTTNGPLPPTNQDCHDETQLVPYLPIQVPKTQLSSSDQSVVPMNVSGPVSDVNDLGDTVTRWRIHGASIDVDWTYPTLQQLKDHNRTKPSNPIFLDKAGYTYWIIENQFIANHPIHLHGHDFNIIYQSGVNAGPFDPNSAVLNFNNPPRRDVATLAGNGSLVIAFNLDNPGAWLLHCHIAWHVSQGLSVQLIERQQDIFKYTTLDNAWEKTCTNFKKWYPTSIYGPKDDSGI</sequence>
<dbReference type="InterPro" id="IPR011707">
    <property type="entry name" value="Cu-oxidase-like_N"/>
</dbReference>
<evidence type="ECO:0000259" key="12">
    <source>
        <dbReference type="Pfam" id="PF00394"/>
    </source>
</evidence>
<feature type="domain" description="Plastocyanin-like" evidence="14">
    <location>
        <begin position="78"/>
        <end position="191"/>
    </location>
</feature>
<dbReference type="AlphaFoldDB" id="A0A059U466"/>
<evidence type="ECO:0000256" key="3">
    <source>
        <dbReference type="ARBA" id="ARBA00010609"/>
    </source>
</evidence>
<dbReference type="EMBL" id="KC991154">
    <property type="protein sequence ID" value="AHZ58330.1"/>
    <property type="molecule type" value="Genomic_DNA"/>
</dbReference>
<evidence type="ECO:0000256" key="5">
    <source>
        <dbReference type="ARBA" id="ARBA00022723"/>
    </source>
</evidence>
<comment type="cofactor">
    <cofactor evidence="2">
        <name>Cu cation</name>
        <dbReference type="ChEBI" id="CHEBI:23378"/>
    </cofactor>
</comment>
<feature type="domain" description="Plastocyanin-like" evidence="12">
    <location>
        <begin position="202"/>
        <end position="341"/>
    </location>
</feature>
<dbReference type="PROSITE" id="PS51257">
    <property type="entry name" value="PROKAR_LIPOPROTEIN"/>
    <property type="match status" value="1"/>
</dbReference>